<comment type="caution">
    <text evidence="1">The sequence shown here is derived from an EMBL/GenBank/DDBJ whole genome shotgun (WGS) entry which is preliminary data.</text>
</comment>
<evidence type="ECO:0000313" key="1">
    <source>
        <dbReference type="EMBL" id="SOR61232.1"/>
    </source>
</evidence>
<sequence>MKKMNKLEEKGNQIKSFLFEDSIFESHHNIREFVFYECLH</sequence>
<dbReference type="Proteomes" id="UP000234460">
    <property type="component" value="Chromosome LMANV2"/>
</dbReference>
<name>A0AAQ1P0C1_LEPIR</name>
<organism evidence="1 2">
    <name type="scientific">Leptospira interrogans serovar Manilae</name>
    <dbReference type="NCBI Taxonomy" id="214675"/>
    <lineage>
        <taxon>Bacteria</taxon>
        <taxon>Pseudomonadati</taxon>
        <taxon>Spirochaetota</taxon>
        <taxon>Spirochaetia</taxon>
        <taxon>Leptospirales</taxon>
        <taxon>Leptospiraceae</taxon>
        <taxon>Leptospira</taxon>
    </lineage>
</organism>
<dbReference type="EMBL" id="OEJX01000020">
    <property type="protein sequence ID" value="SOR61232.1"/>
    <property type="molecule type" value="Genomic_DNA"/>
</dbReference>
<reference evidence="1 2" key="1">
    <citation type="submission" date="2017-11" db="EMBL/GenBank/DDBJ databases">
        <authorList>
            <person name="Lechat P."/>
        </authorList>
    </citation>
    <scope>NUCLEOTIDE SEQUENCE [LARGE SCALE GENOMIC DNA]</scope>
    <source>
        <strain evidence="1">L495</strain>
    </source>
</reference>
<accession>A0AAQ1P0C1</accession>
<evidence type="ECO:0000313" key="2">
    <source>
        <dbReference type="Proteomes" id="UP000234460"/>
    </source>
</evidence>
<protein>
    <submittedName>
        <fullName evidence="1">Uncharacterized protein</fullName>
    </submittedName>
</protein>
<proteinExistence type="predicted"/>
<gene>
    <name evidence="1" type="ORF">LMANV2_270025</name>
</gene>
<dbReference type="AlphaFoldDB" id="A0AAQ1P0C1"/>